<sequence length="728" mass="80692">MFIFSVFLLSLWSAGVGVGHGCPELCDCFDKYGRHFAECSFKDLTDIPEGLPSNVTTLSLSANKISLVQSGSFDNVTQVTSLWMAHNEIVSIEPGTLAPLLQLRNLDISYNKMVDFPWQDLQNLTALQLLKMNHNEMAHLPGDAFSNLKDLRSLRLNNNRFTTVAEGTFDGLVFLAHLQIYNNPFTCHCKIDWLRDWILKTRISVPEQNAIVCDTPEQMKGVVIVRMPESKCMAPNVSITSEPNVVNTTLFEGTVFILNCEIRGNPKPEVIWKVDTTGLNIVYPLSTKEKMSNESSESSESSEVSKMSDSQINVFHNGTLVIPRLSEKNNGNYSCLATNEFGKDQNSLSVEIVPRPPPPPPVKKVLDTPVIINKVKIPSVLQPVTKTSLSNHVDPYNIPSFERKYNNLLPSLAPSANTEHTGKGSRYRSRASGKCTLTSETQYISNQAFNGSLNVVRQYTFDFGVIALGLSETDAKVTLNPLLLPKDNTDHHPSTSEGLPAISVEPQNQSEVSRRTLVDTGLYLCITSDPSHSAVQWSRIEDGVNTYLFQDLHPGTNYSLCLSFTGEDCEVQVLFTTRRRVPNLLIIIVVSVCLLTVSTVPLLGATCFHLVYKYRGKTYKLIMKAKDHQYHMERNLVVNCHLRNSYAESQRQITSSEAGDGEEQGSESGCGEGRREGDAEGSVVTESFTLSQYKGNTEGSEVGSEYSDKLPLGAEAVNISGHYKEARR</sequence>
<evidence type="ECO:0000256" key="1">
    <source>
        <dbReference type="ARBA" id="ARBA00022614"/>
    </source>
</evidence>
<proteinExistence type="predicted"/>
<dbReference type="Ensembl" id="ENSELUT00000109108.1">
    <property type="protein sequence ID" value="ENSELUP00000081712.1"/>
    <property type="gene ID" value="ENSELUG00000035577.1"/>
</dbReference>
<dbReference type="CDD" id="cd00096">
    <property type="entry name" value="Ig"/>
    <property type="match status" value="1"/>
</dbReference>
<keyword evidence="11" id="KW-1185">Reference proteome</keyword>
<dbReference type="InterPro" id="IPR001611">
    <property type="entry name" value="Leu-rich_rpt"/>
</dbReference>
<dbReference type="Pfam" id="PF13855">
    <property type="entry name" value="LRR_8"/>
    <property type="match status" value="2"/>
</dbReference>
<feature type="chain" id="PRO_5044300781" description="Ig-like domain-containing protein" evidence="8">
    <location>
        <begin position="22"/>
        <end position="728"/>
    </location>
</feature>
<feature type="domain" description="Ig-like" evidence="9">
    <location>
        <begin position="235"/>
        <end position="349"/>
    </location>
</feature>
<dbReference type="InterPro" id="IPR013098">
    <property type="entry name" value="Ig_I-set"/>
</dbReference>
<dbReference type="Pfam" id="PF07679">
    <property type="entry name" value="I-set"/>
    <property type="match status" value="1"/>
</dbReference>
<dbReference type="InterPro" id="IPR003599">
    <property type="entry name" value="Ig_sub"/>
</dbReference>
<evidence type="ECO:0000256" key="4">
    <source>
        <dbReference type="ARBA" id="ARBA00023157"/>
    </source>
</evidence>
<reference evidence="10" key="3">
    <citation type="submission" date="2025-09" db="UniProtKB">
        <authorList>
            <consortium name="Ensembl"/>
        </authorList>
    </citation>
    <scope>IDENTIFICATION</scope>
</reference>
<dbReference type="InterPro" id="IPR003598">
    <property type="entry name" value="Ig_sub2"/>
</dbReference>
<dbReference type="SUPFAM" id="SSF48726">
    <property type="entry name" value="Immunoglobulin"/>
    <property type="match status" value="1"/>
</dbReference>
<dbReference type="Gene3D" id="2.60.40.10">
    <property type="entry name" value="Immunoglobulins"/>
    <property type="match status" value="1"/>
</dbReference>
<keyword evidence="7" id="KW-0812">Transmembrane</keyword>
<evidence type="ECO:0000259" key="9">
    <source>
        <dbReference type="PROSITE" id="PS50835"/>
    </source>
</evidence>
<keyword evidence="2 8" id="KW-0732">Signal</keyword>
<evidence type="ECO:0000256" key="3">
    <source>
        <dbReference type="ARBA" id="ARBA00022737"/>
    </source>
</evidence>
<feature type="transmembrane region" description="Helical" evidence="7">
    <location>
        <begin position="584"/>
        <end position="612"/>
    </location>
</feature>
<evidence type="ECO:0000256" key="7">
    <source>
        <dbReference type="SAM" id="Phobius"/>
    </source>
</evidence>
<dbReference type="AlphaFoldDB" id="A0AAY5K5S1"/>
<evidence type="ECO:0000256" key="6">
    <source>
        <dbReference type="SAM" id="MobiDB-lite"/>
    </source>
</evidence>
<name>A0AAY5K5S1_ESOLU</name>
<dbReference type="Gene3D" id="3.80.10.10">
    <property type="entry name" value="Ribonuclease Inhibitor"/>
    <property type="match status" value="1"/>
</dbReference>
<evidence type="ECO:0000256" key="8">
    <source>
        <dbReference type="SAM" id="SignalP"/>
    </source>
</evidence>
<dbReference type="SMART" id="SM00408">
    <property type="entry name" value="IGc2"/>
    <property type="match status" value="1"/>
</dbReference>
<dbReference type="InterPro" id="IPR013783">
    <property type="entry name" value="Ig-like_fold"/>
</dbReference>
<protein>
    <recommendedName>
        <fullName evidence="9">Ig-like domain-containing protein</fullName>
    </recommendedName>
</protein>
<organism evidence="10 11">
    <name type="scientific">Esox lucius</name>
    <name type="common">Northern pike</name>
    <dbReference type="NCBI Taxonomy" id="8010"/>
    <lineage>
        <taxon>Eukaryota</taxon>
        <taxon>Metazoa</taxon>
        <taxon>Chordata</taxon>
        <taxon>Craniata</taxon>
        <taxon>Vertebrata</taxon>
        <taxon>Euteleostomi</taxon>
        <taxon>Actinopterygii</taxon>
        <taxon>Neopterygii</taxon>
        <taxon>Teleostei</taxon>
        <taxon>Protacanthopterygii</taxon>
        <taxon>Esociformes</taxon>
        <taxon>Esocidae</taxon>
        <taxon>Esox</taxon>
    </lineage>
</organism>
<keyword evidence="4" id="KW-1015">Disulfide bond</keyword>
<dbReference type="SUPFAM" id="SSF52058">
    <property type="entry name" value="L domain-like"/>
    <property type="match status" value="1"/>
</dbReference>
<feature type="region of interest" description="Disordered" evidence="6">
    <location>
        <begin position="412"/>
        <end position="431"/>
    </location>
</feature>
<dbReference type="PROSITE" id="PS50835">
    <property type="entry name" value="IG_LIKE"/>
    <property type="match status" value="1"/>
</dbReference>
<evidence type="ECO:0000256" key="2">
    <source>
        <dbReference type="ARBA" id="ARBA00022729"/>
    </source>
</evidence>
<keyword evidence="1" id="KW-0433">Leucine-rich repeat</keyword>
<dbReference type="RefSeq" id="XP_010896286.1">
    <property type="nucleotide sequence ID" value="XM_010897984.4"/>
</dbReference>
<keyword evidence="3" id="KW-0677">Repeat</keyword>
<evidence type="ECO:0000256" key="5">
    <source>
        <dbReference type="ARBA" id="ARBA00023180"/>
    </source>
</evidence>
<evidence type="ECO:0000313" key="11">
    <source>
        <dbReference type="Proteomes" id="UP000265140"/>
    </source>
</evidence>
<keyword evidence="7" id="KW-1133">Transmembrane helix</keyword>
<dbReference type="PANTHER" id="PTHR24366:SF15">
    <property type="entry name" value="IMMUNOGLOBULIN SUPERFAMILY CONTAINING LEUCINE-RICH REPEAT PROTEIN 2"/>
    <property type="match status" value="1"/>
</dbReference>
<reference evidence="10 11" key="1">
    <citation type="submission" date="2020-02" db="EMBL/GenBank/DDBJ databases">
        <title>Esox lucius (northern pike) genome, fEsoLuc1, primary haplotype.</title>
        <authorList>
            <person name="Myers G."/>
            <person name="Karagic N."/>
            <person name="Meyer A."/>
            <person name="Pippel M."/>
            <person name="Reichard M."/>
            <person name="Winkler S."/>
            <person name="Tracey A."/>
            <person name="Sims Y."/>
            <person name="Howe K."/>
            <person name="Rhie A."/>
            <person name="Formenti G."/>
            <person name="Durbin R."/>
            <person name="Fedrigo O."/>
            <person name="Jarvis E.D."/>
        </authorList>
    </citation>
    <scope>NUCLEOTIDE SEQUENCE [LARGE SCALE GENOMIC DNA]</scope>
</reference>
<dbReference type="InterPro" id="IPR007110">
    <property type="entry name" value="Ig-like_dom"/>
</dbReference>
<dbReference type="GeneID" id="105026492"/>
<dbReference type="Proteomes" id="UP000265140">
    <property type="component" value="Chromosome 2"/>
</dbReference>
<dbReference type="InterPro" id="IPR032675">
    <property type="entry name" value="LRR_dom_sf"/>
</dbReference>
<dbReference type="PANTHER" id="PTHR24366">
    <property type="entry name" value="IG(IMMUNOGLOBULIN) AND LRR(LEUCINE RICH REPEAT) DOMAINS"/>
    <property type="match status" value="1"/>
</dbReference>
<accession>A0AAY5K5S1</accession>
<dbReference type="InterPro" id="IPR003591">
    <property type="entry name" value="Leu-rich_rpt_typical-subtyp"/>
</dbReference>
<dbReference type="GeneTree" id="ENSGT00940000160967"/>
<dbReference type="KEGG" id="els:105026492"/>
<dbReference type="SMART" id="SM00369">
    <property type="entry name" value="LRR_TYP"/>
    <property type="match status" value="5"/>
</dbReference>
<feature type="region of interest" description="Disordered" evidence="6">
    <location>
        <begin position="651"/>
        <end position="711"/>
    </location>
</feature>
<feature type="compositionally biased region" description="Polar residues" evidence="6">
    <location>
        <begin position="684"/>
        <end position="699"/>
    </location>
</feature>
<dbReference type="InterPro" id="IPR000483">
    <property type="entry name" value="Cys-rich_flank_reg_C"/>
</dbReference>
<dbReference type="InterPro" id="IPR036179">
    <property type="entry name" value="Ig-like_dom_sf"/>
</dbReference>
<dbReference type="SMART" id="SM00082">
    <property type="entry name" value="LRRCT"/>
    <property type="match status" value="1"/>
</dbReference>
<evidence type="ECO:0000313" key="10">
    <source>
        <dbReference type="Ensembl" id="ENSELUP00000081712.1"/>
    </source>
</evidence>
<feature type="compositionally biased region" description="Low complexity" evidence="6">
    <location>
        <begin position="293"/>
        <end position="309"/>
    </location>
</feature>
<feature type="region of interest" description="Disordered" evidence="6">
    <location>
        <begin position="290"/>
        <end position="309"/>
    </location>
</feature>
<dbReference type="SMART" id="SM00409">
    <property type="entry name" value="IG"/>
    <property type="match status" value="1"/>
</dbReference>
<keyword evidence="7" id="KW-0472">Membrane</keyword>
<reference evidence="10" key="2">
    <citation type="submission" date="2025-08" db="UniProtKB">
        <authorList>
            <consortium name="Ensembl"/>
        </authorList>
    </citation>
    <scope>IDENTIFICATION</scope>
</reference>
<feature type="signal peptide" evidence="8">
    <location>
        <begin position="1"/>
        <end position="21"/>
    </location>
</feature>
<keyword evidence="5" id="KW-0325">Glycoprotein</keyword>